<feature type="non-terminal residue" evidence="1">
    <location>
        <position position="1"/>
    </location>
</feature>
<dbReference type="AlphaFoldDB" id="X1FMT8"/>
<proteinExistence type="predicted"/>
<dbReference type="Gene3D" id="3.40.50.300">
    <property type="entry name" value="P-loop containing nucleotide triphosphate hydrolases"/>
    <property type="match status" value="1"/>
</dbReference>
<name>X1FMT8_9ZZZZ</name>
<evidence type="ECO:0000313" key="1">
    <source>
        <dbReference type="EMBL" id="GAH46297.1"/>
    </source>
</evidence>
<protein>
    <submittedName>
        <fullName evidence="1">Uncharacterized protein</fullName>
    </submittedName>
</protein>
<dbReference type="CDD" id="cd00882">
    <property type="entry name" value="Ras_like_GTPase"/>
    <property type="match status" value="1"/>
</dbReference>
<comment type="caution">
    <text evidence="1">The sequence shown here is derived from an EMBL/GenBank/DDBJ whole genome shotgun (WGS) entry which is preliminary data.</text>
</comment>
<dbReference type="SUPFAM" id="SSF52540">
    <property type="entry name" value="P-loop containing nucleoside triphosphate hydrolases"/>
    <property type="match status" value="1"/>
</dbReference>
<sequence length="207" mass="23784">YLIGNKSDLIKPEDSEILLNNIRQYQIEGFPIIFVSAKTQDNISEAFSLVVFNFLKKIENESREKQFIGISKRFLESINKTQEDLEHIIINLEEINPNTLHNKIIPTIIKKNVKTVESEVIPIREINDLTKIQELDVDKSLIKENIINAFKNNLSIISDLISDLKKAPIDSLISKIDKSLEDLSNLKKDFELKLDSILKLESSKHKS</sequence>
<dbReference type="InterPro" id="IPR027417">
    <property type="entry name" value="P-loop_NTPase"/>
</dbReference>
<reference evidence="1" key="1">
    <citation type="journal article" date="2014" name="Front. Microbiol.">
        <title>High frequency of phylogenetically diverse reductive dehalogenase-homologous genes in deep subseafloor sedimentary metagenomes.</title>
        <authorList>
            <person name="Kawai M."/>
            <person name="Futagami T."/>
            <person name="Toyoda A."/>
            <person name="Takaki Y."/>
            <person name="Nishi S."/>
            <person name="Hori S."/>
            <person name="Arai W."/>
            <person name="Tsubouchi T."/>
            <person name="Morono Y."/>
            <person name="Uchiyama I."/>
            <person name="Ito T."/>
            <person name="Fujiyama A."/>
            <person name="Inagaki F."/>
            <person name="Takami H."/>
        </authorList>
    </citation>
    <scope>NUCLEOTIDE SEQUENCE</scope>
    <source>
        <strain evidence="1">Expedition CK06-06</strain>
    </source>
</reference>
<accession>X1FMT8</accession>
<gene>
    <name evidence="1" type="ORF">S03H2_19626</name>
</gene>
<dbReference type="EMBL" id="BARU01010267">
    <property type="protein sequence ID" value="GAH46297.1"/>
    <property type="molecule type" value="Genomic_DNA"/>
</dbReference>
<organism evidence="1">
    <name type="scientific">marine sediment metagenome</name>
    <dbReference type="NCBI Taxonomy" id="412755"/>
    <lineage>
        <taxon>unclassified sequences</taxon>
        <taxon>metagenomes</taxon>
        <taxon>ecological metagenomes</taxon>
    </lineage>
</organism>